<sequence>MSNQTMNKKSWESLSSTFSGLEISLSQDSCYASDEVSVTSTNPTTVNSSVVSSVTPTTATAERPSLKPILKRPYAEIAEDGESESGYASGASEQEFEFLSEDDSGSDSDSDSDSDDDEVYYVTCWEDESDSMSEYSEDDDNDYDYDDDSADGSFISFGSNNVRFDTNVLYIEAPEVQEEDAPCTELTCHELMEMARASGSLHIQEGNDIGDDFDDAEHGSISDSIRQLPEEHTSDVVDLDKRLFIAYMNGINGIADPGYKSRLHARVGDIMMGRAKSPYLEADNADGVYLDHALNHVIGTFPNLVAKQEFDELLSLSEEKGALEQPAETRESLNLSLLKKIESLLSERLASDVKIGHDELSFFAGGVAYALENWKPYMVH</sequence>
<dbReference type="Proteomes" id="UP000326799">
    <property type="component" value="Unassembled WGS sequence"/>
</dbReference>
<feature type="region of interest" description="Disordered" evidence="1">
    <location>
        <begin position="124"/>
        <end position="144"/>
    </location>
</feature>
<protein>
    <submittedName>
        <fullName evidence="2">Uncharacterized protein</fullName>
    </submittedName>
</protein>
<dbReference type="AlphaFoldDB" id="A0A5N6F4A3"/>
<feature type="region of interest" description="Disordered" evidence="1">
    <location>
        <begin position="98"/>
        <end position="117"/>
    </location>
</feature>
<accession>A0A5N6F4A3</accession>
<evidence type="ECO:0000313" key="2">
    <source>
        <dbReference type="EMBL" id="KAB8224662.1"/>
    </source>
</evidence>
<evidence type="ECO:0000313" key="3">
    <source>
        <dbReference type="Proteomes" id="UP000326799"/>
    </source>
</evidence>
<proteinExistence type="predicted"/>
<dbReference type="EMBL" id="ML733398">
    <property type="protein sequence ID" value="KAB8224662.1"/>
    <property type="molecule type" value="Genomic_DNA"/>
</dbReference>
<name>A0A5N6F4A3_9EURO</name>
<gene>
    <name evidence="2" type="ORF">BDV33DRAFT_144268</name>
</gene>
<organism evidence="2 3">
    <name type="scientific">Aspergillus novoparasiticus</name>
    <dbReference type="NCBI Taxonomy" id="986946"/>
    <lineage>
        <taxon>Eukaryota</taxon>
        <taxon>Fungi</taxon>
        <taxon>Dikarya</taxon>
        <taxon>Ascomycota</taxon>
        <taxon>Pezizomycotina</taxon>
        <taxon>Eurotiomycetes</taxon>
        <taxon>Eurotiomycetidae</taxon>
        <taxon>Eurotiales</taxon>
        <taxon>Aspergillaceae</taxon>
        <taxon>Aspergillus</taxon>
        <taxon>Aspergillus subgen. Circumdati</taxon>
    </lineage>
</organism>
<keyword evidence="3" id="KW-1185">Reference proteome</keyword>
<feature type="compositionally biased region" description="Low complexity" evidence="1">
    <location>
        <begin position="36"/>
        <end position="61"/>
    </location>
</feature>
<evidence type="ECO:0000256" key="1">
    <source>
        <dbReference type="SAM" id="MobiDB-lite"/>
    </source>
</evidence>
<feature type="region of interest" description="Disordered" evidence="1">
    <location>
        <begin position="32"/>
        <end position="72"/>
    </location>
</feature>
<reference evidence="2 3" key="1">
    <citation type="submission" date="2019-04" db="EMBL/GenBank/DDBJ databases">
        <title>Fungal friends and foes A comparative genomics study of 23 Aspergillus species from section Flavi.</title>
        <authorList>
            <consortium name="DOE Joint Genome Institute"/>
            <person name="Kjaerbolling I."/>
            <person name="Vesth T.C."/>
            <person name="Frisvad J.C."/>
            <person name="Nybo J.L."/>
            <person name="Theobald S."/>
            <person name="Kildgaard S."/>
            <person name="Petersen T.I."/>
            <person name="Kuo A."/>
            <person name="Sato A."/>
            <person name="Lyhne E.K."/>
            <person name="Kogle M.E."/>
            <person name="Wiebenga A."/>
            <person name="Kun R.S."/>
            <person name="Lubbers R.J."/>
            <person name="Makela M.R."/>
            <person name="Barry K."/>
            <person name="Chovatia M."/>
            <person name="Clum A."/>
            <person name="Daum C."/>
            <person name="Haridas S."/>
            <person name="He G."/>
            <person name="LaButti K."/>
            <person name="Lipzen A."/>
            <person name="Mondo S."/>
            <person name="Pangilinan J."/>
            <person name="Riley R."/>
            <person name="Salamov A."/>
            <person name="Simmons B.A."/>
            <person name="Magnuson J.K."/>
            <person name="Henrissat B."/>
            <person name="Mortensen U.H."/>
            <person name="Larsen T.O."/>
            <person name="De vries R.P."/>
            <person name="Grigoriev I.V."/>
            <person name="Machida M."/>
            <person name="Baker S.E."/>
            <person name="Andersen M.R."/>
        </authorList>
    </citation>
    <scope>NUCLEOTIDE SEQUENCE [LARGE SCALE GENOMIC DNA]</scope>
    <source>
        <strain evidence="2 3">CBS 126849</strain>
    </source>
</reference>